<evidence type="ECO:0000313" key="1">
    <source>
        <dbReference type="EMBL" id="MYL70340.1"/>
    </source>
</evidence>
<dbReference type="AlphaFoldDB" id="A0A845F8S3"/>
<dbReference type="EMBL" id="WMFA01000002">
    <property type="protein sequence ID" value="MYL70340.1"/>
    <property type="molecule type" value="Genomic_DNA"/>
</dbReference>
<dbReference type="Proteomes" id="UP000450457">
    <property type="component" value="Unassembled WGS sequence"/>
</dbReference>
<name>A0A845F8S3_9BACI</name>
<proteinExistence type="predicted"/>
<sequence length="112" mass="13150">MRWKIKTQPFHNGRYIKKEANRPSIIGESLLFLFCFIVIVENHGYPTYAYYAGRCAAMKYMMKPAYKKEYAHYIDIINICVHKKSQSVDALVLKEGDILQVEVVENMSRRLL</sequence>
<protein>
    <submittedName>
        <fullName evidence="1">Uncharacterized protein</fullName>
    </submittedName>
</protein>
<gene>
    <name evidence="1" type="ORF">GLW00_05745</name>
</gene>
<accession>A0A845F8S3</accession>
<reference evidence="1 2" key="1">
    <citation type="submission" date="2019-11" db="EMBL/GenBank/DDBJ databases">
        <title>Genome sequences of 17 halophilic strains isolated from different environments.</title>
        <authorList>
            <person name="Furrow R.E."/>
        </authorList>
    </citation>
    <scope>NUCLEOTIDE SEQUENCE [LARGE SCALE GENOMIC DNA]</scope>
    <source>
        <strain evidence="1 2">SL-4</strain>
    </source>
</reference>
<comment type="caution">
    <text evidence="1">The sequence shown here is derived from an EMBL/GenBank/DDBJ whole genome shotgun (WGS) entry which is preliminary data.</text>
</comment>
<evidence type="ECO:0000313" key="2">
    <source>
        <dbReference type="Proteomes" id="UP000450457"/>
    </source>
</evidence>
<dbReference type="RefSeq" id="WP_160912127.1">
    <property type="nucleotide sequence ID" value="NZ_WMFA01000002.1"/>
</dbReference>
<organism evidence="1 2">
    <name type="scientific">Halobacillus litoralis</name>
    <dbReference type="NCBI Taxonomy" id="45668"/>
    <lineage>
        <taxon>Bacteria</taxon>
        <taxon>Bacillati</taxon>
        <taxon>Bacillota</taxon>
        <taxon>Bacilli</taxon>
        <taxon>Bacillales</taxon>
        <taxon>Bacillaceae</taxon>
        <taxon>Halobacillus</taxon>
    </lineage>
</organism>
<dbReference type="GeneID" id="78006484"/>